<dbReference type="VEuPathDB" id="FungiDB:SPSK_02055"/>
<feature type="region of interest" description="Disordered" evidence="1">
    <location>
        <begin position="1"/>
        <end position="26"/>
    </location>
</feature>
<proteinExistence type="predicted"/>
<evidence type="ECO:0000256" key="1">
    <source>
        <dbReference type="SAM" id="MobiDB-lite"/>
    </source>
</evidence>
<dbReference type="EMBL" id="AXCR01000005">
    <property type="protein sequence ID" value="KJR87262.1"/>
    <property type="molecule type" value="Genomic_DNA"/>
</dbReference>
<reference evidence="2 3" key="2">
    <citation type="journal article" date="2015" name="Eukaryot. Cell">
        <title>Asexual propagation of a virulent clone complex in a human and feline outbreak of sporotrichosis.</title>
        <authorList>
            <person name="Teixeira Mde M."/>
            <person name="Rodrigues A.M."/>
            <person name="Tsui C.K."/>
            <person name="de Almeida L.G."/>
            <person name="Van Diepeningen A.D."/>
            <person name="van den Ende B.G."/>
            <person name="Fernandes G.F."/>
            <person name="Kano R."/>
            <person name="Hamelin R.C."/>
            <person name="Lopes-Bezerra L.M."/>
            <person name="Vasconcelos A.T."/>
            <person name="de Hoog S."/>
            <person name="de Camargo Z.P."/>
            <person name="Felipe M.S."/>
        </authorList>
    </citation>
    <scope>NUCLEOTIDE SEQUENCE [LARGE SCALE GENOMIC DNA]</scope>
    <source>
        <strain evidence="2 3">1099-18</strain>
    </source>
</reference>
<dbReference type="RefSeq" id="XP_016589938.1">
    <property type="nucleotide sequence ID" value="XM_016728951.1"/>
</dbReference>
<evidence type="ECO:0000313" key="3">
    <source>
        <dbReference type="Proteomes" id="UP000033710"/>
    </source>
</evidence>
<gene>
    <name evidence="2" type="ORF">SPSK_02055</name>
</gene>
<sequence length="113" mass="12821">MPLRDPPLNRRQAEREIVRSRSNKSQPFASRTLLGLTYLQCLLRDRDRCLVTGTANLEVCHIFPFATNNSSDKVGRLLQFEIASLSGAAGDDNFLYEDDDEYERDEDEGEGPI</sequence>
<organism evidence="2 3">
    <name type="scientific">Sporothrix schenckii 1099-18</name>
    <dbReference type="NCBI Taxonomy" id="1397361"/>
    <lineage>
        <taxon>Eukaryota</taxon>
        <taxon>Fungi</taxon>
        <taxon>Dikarya</taxon>
        <taxon>Ascomycota</taxon>
        <taxon>Pezizomycotina</taxon>
        <taxon>Sordariomycetes</taxon>
        <taxon>Sordariomycetidae</taxon>
        <taxon>Ophiostomatales</taxon>
        <taxon>Ophiostomataceae</taxon>
        <taxon>Sporothrix</taxon>
    </lineage>
</organism>
<dbReference type="KEGG" id="ssck:SPSK_02055"/>
<dbReference type="Proteomes" id="UP000033710">
    <property type="component" value="Unassembled WGS sequence"/>
</dbReference>
<comment type="caution">
    <text evidence="2">The sequence shown here is derived from an EMBL/GenBank/DDBJ whole genome shotgun (WGS) entry which is preliminary data.</text>
</comment>
<accession>A0A0F2MC91</accession>
<protein>
    <recommendedName>
        <fullName evidence="4">HNH nuclease domain-containing protein</fullName>
    </recommendedName>
</protein>
<reference evidence="2 3" key="1">
    <citation type="journal article" date="2014" name="BMC Genomics">
        <title>Comparative genomics of the major fungal agents of human and animal Sporotrichosis: Sporothrix schenckii and Sporothrix brasiliensis.</title>
        <authorList>
            <person name="Teixeira M.M."/>
            <person name="de Almeida L.G."/>
            <person name="Kubitschek-Barreira P."/>
            <person name="Alves F.L."/>
            <person name="Kioshima E.S."/>
            <person name="Abadio A.K."/>
            <person name="Fernandes L."/>
            <person name="Derengowski L.S."/>
            <person name="Ferreira K.S."/>
            <person name="Souza R.C."/>
            <person name="Ruiz J.C."/>
            <person name="de Andrade N.C."/>
            <person name="Paes H.C."/>
            <person name="Nicola A.M."/>
            <person name="Albuquerque P."/>
            <person name="Gerber A.L."/>
            <person name="Martins V.P."/>
            <person name="Peconick L.D."/>
            <person name="Neto A.V."/>
            <person name="Chaucanez C.B."/>
            <person name="Silva P.A."/>
            <person name="Cunha O.L."/>
            <person name="de Oliveira F.F."/>
            <person name="dos Santos T.C."/>
            <person name="Barros A.L."/>
            <person name="Soares M.A."/>
            <person name="de Oliveira L.M."/>
            <person name="Marini M.M."/>
            <person name="Villalobos-Duno H."/>
            <person name="Cunha M.M."/>
            <person name="de Hoog S."/>
            <person name="da Silveira J.F."/>
            <person name="Henrissat B."/>
            <person name="Nino-Vega G.A."/>
            <person name="Cisalpino P.S."/>
            <person name="Mora-Montes H.M."/>
            <person name="Almeida S.R."/>
            <person name="Stajich J.E."/>
            <person name="Lopes-Bezerra L.M."/>
            <person name="Vasconcelos A.T."/>
            <person name="Felipe M.S."/>
        </authorList>
    </citation>
    <scope>NUCLEOTIDE SEQUENCE [LARGE SCALE GENOMIC DNA]</scope>
    <source>
        <strain evidence="2 3">1099-18</strain>
    </source>
</reference>
<dbReference type="AlphaFoldDB" id="A0A0F2MC91"/>
<feature type="compositionally biased region" description="Basic and acidic residues" evidence="1">
    <location>
        <begin position="7"/>
        <end position="19"/>
    </location>
</feature>
<feature type="compositionally biased region" description="Acidic residues" evidence="1">
    <location>
        <begin position="94"/>
        <end position="113"/>
    </location>
</feature>
<name>A0A0F2MC91_SPOSC</name>
<evidence type="ECO:0000313" key="2">
    <source>
        <dbReference type="EMBL" id="KJR87262.1"/>
    </source>
</evidence>
<feature type="region of interest" description="Disordered" evidence="1">
    <location>
        <begin position="90"/>
        <end position="113"/>
    </location>
</feature>
<dbReference type="GeneID" id="27664228"/>
<evidence type="ECO:0008006" key="4">
    <source>
        <dbReference type="Google" id="ProtNLM"/>
    </source>
</evidence>